<organism evidence="5 6">
    <name type="scientific">Chelatococcus asaccharovorans</name>
    <dbReference type="NCBI Taxonomy" id="28210"/>
    <lineage>
        <taxon>Bacteria</taxon>
        <taxon>Pseudomonadati</taxon>
        <taxon>Pseudomonadota</taxon>
        <taxon>Alphaproteobacteria</taxon>
        <taxon>Hyphomicrobiales</taxon>
        <taxon>Chelatococcaceae</taxon>
        <taxon>Chelatococcus</taxon>
    </lineage>
</organism>
<gene>
    <name evidence="5" type="ORF">C7450_101123</name>
</gene>
<feature type="domain" description="Alpha/beta hydrolase fold-3" evidence="4">
    <location>
        <begin position="79"/>
        <end position="284"/>
    </location>
</feature>
<sequence>MTLDADIAAFLARLPAPEPASLEAIRAETDRVLLTLQGAPEAVDRIEDLAADDPASNAAVPIRAYWPAGSARGQALPALVFAHAGGWCLVSLETYDTPCRALANATGCVVFSVDYRLAPEHPYPAPLEDFYRALVWVADHAEALGIDAGRIAVAGDSAGANLAAGAALLARDRRGPSIAHQLLIYPPVDTDLGTASYEAFGDGYYLTRETMRFCWEAYLGEGLASPPVYAAPLRADLSNLPPSTVMVNEYDPLRSEGEAYARKLAESGVPTRLILLEGMVHGCIHMAGVAPAAGGLFVRAGEAIRTGLQPPPVIVASENHAAAGI</sequence>
<evidence type="ECO:0000256" key="3">
    <source>
        <dbReference type="PROSITE-ProRule" id="PRU10038"/>
    </source>
</evidence>
<evidence type="ECO:0000256" key="2">
    <source>
        <dbReference type="ARBA" id="ARBA00022801"/>
    </source>
</evidence>
<dbReference type="OrthoDB" id="9806180at2"/>
<name>A0A2V3UUH4_9HYPH</name>
<keyword evidence="6" id="KW-1185">Reference proteome</keyword>
<dbReference type="GO" id="GO:0016787">
    <property type="term" value="F:hydrolase activity"/>
    <property type="evidence" value="ECO:0007669"/>
    <property type="project" value="UniProtKB-KW"/>
</dbReference>
<comment type="similarity">
    <text evidence="1">Belongs to the 'GDXG' lipolytic enzyme family.</text>
</comment>
<dbReference type="PANTHER" id="PTHR48081">
    <property type="entry name" value="AB HYDROLASE SUPERFAMILY PROTEIN C4A8.06C"/>
    <property type="match status" value="1"/>
</dbReference>
<dbReference type="InterPro" id="IPR013094">
    <property type="entry name" value="AB_hydrolase_3"/>
</dbReference>
<keyword evidence="2" id="KW-0378">Hydrolase</keyword>
<reference evidence="5 6" key="1">
    <citation type="submission" date="2018-05" db="EMBL/GenBank/DDBJ databases">
        <title>Genomic Encyclopedia of Type Strains, Phase IV (KMG-IV): sequencing the most valuable type-strain genomes for metagenomic binning, comparative biology and taxonomic classification.</title>
        <authorList>
            <person name="Goeker M."/>
        </authorList>
    </citation>
    <scope>NUCLEOTIDE SEQUENCE [LARGE SCALE GENOMIC DNA]</scope>
    <source>
        <strain evidence="5 6">DSM 6462</strain>
    </source>
</reference>
<feature type="active site" evidence="3">
    <location>
        <position position="157"/>
    </location>
</feature>
<evidence type="ECO:0000313" key="5">
    <source>
        <dbReference type="EMBL" id="PXW64368.1"/>
    </source>
</evidence>
<dbReference type="InterPro" id="IPR029058">
    <property type="entry name" value="AB_hydrolase_fold"/>
</dbReference>
<evidence type="ECO:0000313" key="6">
    <source>
        <dbReference type="Proteomes" id="UP000248021"/>
    </source>
</evidence>
<dbReference type="InterPro" id="IPR050300">
    <property type="entry name" value="GDXG_lipolytic_enzyme"/>
</dbReference>
<proteinExistence type="inferred from homology"/>
<accession>A0A2V3UUH4</accession>
<dbReference type="EMBL" id="QJJK01000001">
    <property type="protein sequence ID" value="PXW64368.1"/>
    <property type="molecule type" value="Genomic_DNA"/>
</dbReference>
<dbReference type="PANTHER" id="PTHR48081:SF8">
    <property type="entry name" value="ALPHA_BETA HYDROLASE FOLD-3 DOMAIN-CONTAINING PROTEIN-RELATED"/>
    <property type="match status" value="1"/>
</dbReference>
<evidence type="ECO:0000259" key="4">
    <source>
        <dbReference type="Pfam" id="PF07859"/>
    </source>
</evidence>
<dbReference type="InterPro" id="IPR033140">
    <property type="entry name" value="Lipase_GDXG_put_SER_AS"/>
</dbReference>
<dbReference type="RefSeq" id="WP_110372460.1">
    <property type="nucleotide sequence ID" value="NZ_JAHBRY010000001.1"/>
</dbReference>
<dbReference type="SUPFAM" id="SSF53474">
    <property type="entry name" value="alpha/beta-Hydrolases"/>
    <property type="match status" value="1"/>
</dbReference>
<dbReference type="PROSITE" id="PS01174">
    <property type="entry name" value="LIPASE_GDXG_SER"/>
    <property type="match status" value="1"/>
</dbReference>
<dbReference type="Gene3D" id="3.40.50.1820">
    <property type="entry name" value="alpha/beta hydrolase"/>
    <property type="match status" value="1"/>
</dbReference>
<evidence type="ECO:0000256" key="1">
    <source>
        <dbReference type="ARBA" id="ARBA00010515"/>
    </source>
</evidence>
<comment type="caution">
    <text evidence="5">The sequence shown here is derived from an EMBL/GenBank/DDBJ whole genome shotgun (WGS) entry which is preliminary data.</text>
</comment>
<dbReference type="AlphaFoldDB" id="A0A2V3UUH4"/>
<dbReference type="Pfam" id="PF07859">
    <property type="entry name" value="Abhydrolase_3"/>
    <property type="match status" value="1"/>
</dbReference>
<protein>
    <submittedName>
        <fullName evidence="5">Acetyl esterase</fullName>
    </submittedName>
</protein>
<dbReference type="Proteomes" id="UP000248021">
    <property type="component" value="Unassembled WGS sequence"/>
</dbReference>